<reference evidence="2" key="1">
    <citation type="submission" date="2022-10" db="EMBL/GenBank/DDBJ databases">
        <title>Culturing micro-colonial fungi from biological soil crusts in the Mojave desert and describing Neophaeococcomyces mojavensis, and introducing the new genera and species Taxawa tesnikishii.</title>
        <authorList>
            <person name="Kurbessoian T."/>
            <person name="Stajich J.E."/>
        </authorList>
    </citation>
    <scope>NUCLEOTIDE SEQUENCE</scope>
    <source>
        <strain evidence="2">TK_1</strain>
    </source>
</reference>
<proteinExistence type="predicted"/>
<gene>
    <name evidence="2" type="ORF">H2201_003376</name>
</gene>
<evidence type="ECO:0000259" key="1">
    <source>
        <dbReference type="Pfam" id="PF23549"/>
    </source>
</evidence>
<keyword evidence="3" id="KW-1185">Reference proteome</keyword>
<feature type="domain" description="GRF-like zinc ribbon" evidence="1">
    <location>
        <begin position="20"/>
        <end position="82"/>
    </location>
</feature>
<accession>A0ABQ9NYT4</accession>
<dbReference type="Pfam" id="PF23549">
    <property type="entry name" value="Zn_ribbon_GRF_2"/>
    <property type="match status" value="1"/>
</dbReference>
<dbReference type="InterPro" id="IPR056444">
    <property type="entry name" value="Zn_ribbon_GRF_2"/>
</dbReference>
<comment type="caution">
    <text evidence="2">The sequence shown here is derived from an EMBL/GenBank/DDBJ whole genome shotgun (WGS) entry which is preliminary data.</text>
</comment>
<dbReference type="EMBL" id="JAPDRL010000019">
    <property type="protein sequence ID" value="KAJ9666454.1"/>
    <property type="molecule type" value="Genomic_DNA"/>
</dbReference>
<organism evidence="2 3">
    <name type="scientific">Coniosporium apollinis</name>
    <dbReference type="NCBI Taxonomy" id="61459"/>
    <lineage>
        <taxon>Eukaryota</taxon>
        <taxon>Fungi</taxon>
        <taxon>Dikarya</taxon>
        <taxon>Ascomycota</taxon>
        <taxon>Pezizomycotina</taxon>
        <taxon>Dothideomycetes</taxon>
        <taxon>Dothideomycetes incertae sedis</taxon>
        <taxon>Coniosporium</taxon>
    </lineage>
</organism>
<name>A0ABQ9NYT4_9PEZI</name>
<dbReference type="Proteomes" id="UP001172684">
    <property type="component" value="Unassembled WGS sequence"/>
</dbReference>
<evidence type="ECO:0000313" key="3">
    <source>
        <dbReference type="Proteomes" id="UP001172684"/>
    </source>
</evidence>
<protein>
    <recommendedName>
        <fullName evidence="1">GRF-like zinc ribbon domain-containing protein</fullName>
    </recommendedName>
</protein>
<sequence>MGSIGTETHTELPHFPLPKPPPCRICRSSRTIKLTVHPSNPNGNASRQYYICLQCKSGSKSSSGHYGLNAHEVGWVSWADNRGIHKDNPRCNCGVVSRQDRAGVDSSRPGMGFWTCATGACGYYSEFANGLTLEEAQRREDWPAGLGYEGFWPWLL</sequence>
<evidence type="ECO:0000313" key="2">
    <source>
        <dbReference type="EMBL" id="KAJ9666454.1"/>
    </source>
</evidence>